<proteinExistence type="predicted"/>
<sequence length="122" mass="14263">DIIPMRDKLFSIKKFLAYFLNELLSHETRKLGDKGSNGRIKVWQRVGKAYNTNCIRPTVKFGRRSVMFWCCFSWCGVGSPIEHLWGLDRQIQKRQLFSSSHNDLICAGCCYYNNKKLKAHDE</sequence>
<evidence type="ECO:0000313" key="1">
    <source>
        <dbReference type="EMBL" id="CAG8736090.1"/>
    </source>
</evidence>
<protein>
    <submittedName>
        <fullName evidence="1">34934_t:CDS:1</fullName>
    </submittedName>
</protein>
<reference evidence="1" key="1">
    <citation type="submission" date="2021-06" db="EMBL/GenBank/DDBJ databases">
        <authorList>
            <person name="Kallberg Y."/>
            <person name="Tangrot J."/>
            <person name="Rosling A."/>
        </authorList>
    </citation>
    <scope>NUCLEOTIDE SEQUENCE</scope>
    <source>
        <strain evidence="1">MA461A</strain>
    </source>
</reference>
<organism evidence="1 2">
    <name type="scientific">Racocetra persica</name>
    <dbReference type="NCBI Taxonomy" id="160502"/>
    <lineage>
        <taxon>Eukaryota</taxon>
        <taxon>Fungi</taxon>
        <taxon>Fungi incertae sedis</taxon>
        <taxon>Mucoromycota</taxon>
        <taxon>Glomeromycotina</taxon>
        <taxon>Glomeromycetes</taxon>
        <taxon>Diversisporales</taxon>
        <taxon>Gigasporaceae</taxon>
        <taxon>Racocetra</taxon>
    </lineage>
</organism>
<gene>
    <name evidence="1" type="ORF">RPERSI_LOCUS12671</name>
</gene>
<dbReference type="Proteomes" id="UP000789920">
    <property type="component" value="Unassembled WGS sequence"/>
</dbReference>
<keyword evidence="2" id="KW-1185">Reference proteome</keyword>
<accession>A0ACA9Q9L9</accession>
<name>A0ACA9Q9L9_9GLOM</name>
<dbReference type="EMBL" id="CAJVQC010027321">
    <property type="protein sequence ID" value="CAG8736090.1"/>
    <property type="molecule type" value="Genomic_DNA"/>
</dbReference>
<comment type="caution">
    <text evidence="1">The sequence shown here is derived from an EMBL/GenBank/DDBJ whole genome shotgun (WGS) entry which is preliminary data.</text>
</comment>
<feature type="non-terminal residue" evidence="1">
    <location>
        <position position="1"/>
    </location>
</feature>
<evidence type="ECO:0000313" key="2">
    <source>
        <dbReference type="Proteomes" id="UP000789920"/>
    </source>
</evidence>
<feature type="non-terminal residue" evidence="1">
    <location>
        <position position="122"/>
    </location>
</feature>